<comment type="subcellular location">
    <subcellularLocation>
        <location evidence="1">Membrane</location>
    </subcellularLocation>
</comment>
<feature type="signal peptide" evidence="7">
    <location>
        <begin position="1"/>
        <end position="24"/>
    </location>
</feature>
<dbReference type="InterPro" id="IPR039910">
    <property type="entry name" value="D15-like"/>
</dbReference>
<dbReference type="Pfam" id="PF01103">
    <property type="entry name" value="Omp85"/>
    <property type="match status" value="1"/>
</dbReference>
<keyword evidence="2" id="KW-0812">Transmembrane</keyword>
<keyword evidence="5" id="KW-0998">Cell outer membrane</keyword>
<reference evidence="9 10" key="1">
    <citation type="submission" date="2019-09" db="EMBL/GenBank/DDBJ databases">
        <title>Genomes of Cryomorphaceae.</title>
        <authorList>
            <person name="Bowman J.P."/>
        </authorList>
    </citation>
    <scope>NUCLEOTIDE SEQUENCE [LARGE SCALE GENOMIC DNA]</scope>
    <source>
        <strain evidence="9 10">KCTC 52047</strain>
    </source>
</reference>
<evidence type="ECO:0000256" key="7">
    <source>
        <dbReference type="SAM" id="SignalP"/>
    </source>
</evidence>
<dbReference type="RefSeq" id="WP_151166011.1">
    <property type="nucleotide sequence ID" value="NZ_WACR01000001.1"/>
</dbReference>
<evidence type="ECO:0000256" key="5">
    <source>
        <dbReference type="ARBA" id="ARBA00023237"/>
    </source>
</evidence>
<dbReference type="AlphaFoldDB" id="A0A6N6MBX0"/>
<dbReference type="OrthoDB" id="9814535at2"/>
<feature type="region of interest" description="Disordered" evidence="6">
    <location>
        <begin position="89"/>
        <end position="109"/>
    </location>
</feature>
<sequence length="824" mass="95539">MGLNYYVKYTLLAIALTIALGACNSTKYVPQDKYLLVKNELKNNAKTVDEDEIKAVIKQKPNKKIFELFRFNLFVYNLFDSAKVAKRNERKRKRLEKRNDRRVEKGKEPKEFNPVLSHRIKYKIGNAPVVFDSIFMNKSVTDLSLFLKNNGYFNNRVSAKPVRDTNSRKVTVQYEIKAGKPYKIKEVAYSIDDKDLLPAIKKATKETSLRNGAIFSLEEIDDERQRLTKSMRDQGYYYFNQNFVTYEVDSTIGNHRVYIRQKVNNPVTEERLPSGEDTLVEKMHQKYRVQNVYINTNYSTEFQSVTNDTVKYDDLYFVNTKKSNYKPRVLADAIYIAPNEFYSQSRQEYTYDRLSSLNNFRFINIQFEEAGNDTALLNCYINLTPILRQSVSAEAEGTNTGGNLGVSGNLGYTNRNLFKGAEMFRVRLRGGVEAQQTNNPVEGDQETQGSNLERISPFNTTEYGIETSLYLPDLLLPKNVYRYELPNYKNPKTNVNLNFNYQRRPDFTRNLINTSYAYFWSGNTKNSNDYAFYPLNLSIIRIDKRDYFDQRLRDLQNPFLLNTYSDHLIAGSKFNYTWTNQNLRKNQNAIWNRVTVETAGNLLAQSSDWLGLNKTNGEYYELFGIRYAQFVKVANDFRVYNNITKNSKMAYRFHAGVGVPYGNRNVLPYDKSFFAGGANDIRAWTARSLGPGSTPDSVTAGIDQVGDVLLEANVEYRAQLTDMFEIAFFADMGNIWVLERDQQVESSIFRFDRFYEEIAVGTGIGFRFDFSFLLLRLDWGVQMRDPALAEGERWIFQSKDLYNEANQNNYNMRSTFNLGIGYPF</sequence>
<dbReference type="Proteomes" id="UP000435357">
    <property type="component" value="Unassembled WGS sequence"/>
</dbReference>
<organism evidence="9 10">
    <name type="scientific">Salibacter halophilus</name>
    <dbReference type="NCBI Taxonomy" id="1803916"/>
    <lineage>
        <taxon>Bacteria</taxon>
        <taxon>Pseudomonadati</taxon>
        <taxon>Bacteroidota</taxon>
        <taxon>Flavobacteriia</taxon>
        <taxon>Flavobacteriales</taxon>
        <taxon>Salibacteraceae</taxon>
        <taxon>Salibacter</taxon>
    </lineage>
</organism>
<evidence type="ECO:0000256" key="1">
    <source>
        <dbReference type="ARBA" id="ARBA00004370"/>
    </source>
</evidence>
<dbReference type="PANTHER" id="PTHR12815:SF47">
    <property type="entry name" value="TRANSLOCATION AND ASSEMBLY MODULE SUBUNIT TAMA"/>
    <property type="match status" value="1"/>
</dbReference>
<dbReference type="GO" id="GO:0019867">
    <property type="term" value="C:outer membrane"/>
    <property type="evidence" value="ECO:0007669"/>
    <property type="project" value="InterPro"/>
</dbReference>
<dbReference type="Gene3D" id="2.40.160.50">
    <property type="entry name" value="membrane protein fhac: a member of the omp85/tpsb transporter family"/>
    <property type="match status" value="1"/>
</dbReference>
<dbReference type="EMBL" id="WACR01000001">
    <property type="protein sequence ID" value="KAB1066023.1"/>
    <property type="molecule type" value="Genomic_DNA"/>
</dbReference>
<keyword evidence="10" id="KW-1185">Reference proteome</keyword>
<keyword evidence="3 7" id="KW-0732">Signal</keyword>
<feature type="domain" description="Bacterial surface antigen (D15)" evidence="8">
    <location>
        <begin position="401"/>
        <end position="796"/>
    </location>
</feature>
<evidence type="ECO:0000313" key="10">
    <source>
        <dbReference type="Proteomes" id="UP000435357"/>
    </source>
</evidence>
<protein>
    <submittedName>
        <fullName evidence="9">BamA/TamA family outer membrane protein</fullName>
    </submittedName>
</protein>
<proteinExistence type="predicted"/>
<evidence type="ECO:0000313" key="9">
    <source>
        <dbReference type="EMBL" id="KAB1066023.1"/>
    </source>
</evidence>
<feature type="region of interest" description="Disordered" evidence="6">
    <location>
        <begin position="434"/>
        <end position="455"/>
    </location>
</feature>
<dbReference type="InterPro" id="IPR000184">
    <property type="entry name" value="Bac_surfAg_D15"/>
</dbReference>
<dbReference type="PANTHER" id="PTHR12815">
    <property type="entry name" value="SORTING AND ASSEMBLY MACHINERY SAMM50 PROTEIN FAMILY MEMBER"/>
    <property type="match status" value="1"/>
</dbReference>
<accession>A0A6N6MBX0</accession>
<evidence type="ECO:0000259" key="8">
    <source>
        <dbReference type="Pfam" id="PF01103"/>
    </source>
</evidence>
<evidence type="ECO:0000256" key="6">
    <source>
        <dbReference type="SAM" id="MobiDB-lite"/>
    </source>
</evidence>
<gene>
    <name evidence="9" type="ORF">F3059_00710</name>
</gene>
<keyword evidence="4" id="KW-0472">Membrane</keyword>
<evidence type="ECO:0000256" key="3">
    <source>
        <dbReference type="ARBA" id="ARBA00022729"/>
    </source>
</evidence>
<name>A0A6N6MBX0_9FLAO</name>
<feature type="compositionally biased region" description="Basic and acidic residues" evidence="6">
    <location>
        <begin position="97"/>
        <end position="109"/>
    </location>
</feature>
<feature type="chain" id="PRO_5026695995" evidence="7">
    <location>
        <begin position="25"/>
        <end position="824"/>
    </location>
</feature>
<evidence type="ECO:0000256" key="2">
    <source>
        <dbReference type="ARBA" id="ARBA00022692"/>
    </source>
</evidence>
<comment type="caution">
    <text evidence="9">The sequence shown here is derived from an EMBL/GenBank/DDBJ whole genome shotgun (WGS) entry which is preliminary data.</text>
</comment>
<evidence type="ECO:0000256" key="4">
    <source>
        <dbReference type="ARBA" id="ARBA00023136"/>
    </source>
</evidence>
<dbReference type="Gene3D" id="3.10.20.310">
    <property type="entry name" value="membrane protein fhac"/>
    <property type="match status" value="1"/>
</dbReference>